<name>A0A2M4CCT4_9DIPT</name>
<sequence>MRVRPLLAIAALMSIELWANRPTGRDESWFLFRFITRRECKLSNIPRSSCDRLLKFRYSSCTRSPCIKASRSITLSCKS</sequence>
<accession>A0A2M4CCT4</accession>
<reference evidence="2" key="1">
    <citation type="submission" date="2018-01" db="EMBL/GenBank/DDBJ databases">
        <title>An insight into the sialome of Amazonian anophelines.</title>
        <authorList>
            <person name="Ribeiro J.M."/>
            <person name="Scarpassa V."/>
            <person name="Calvo E."/>
        </authorList>
    </citation>
    <scope>NUCLEOTIDE SEQUENCE</scope>
    <source>
        <tissue evidence="2">Salivary glands</tissue>
    </source>
</reference>
<evidence type="ECO:0000313" key="2">
    <source>
        <dbReference type="EMBL" id="MBW62758.1"/>
    </source>
</evidence>
<feature type="chain" id="PRO_5014785735" evidence="1">
    <location>
        <begin position="20"/>
        <end position="79"/>
    </location>
</feature>
<organism evidence="2">
    <name type="scientific">Anopheles marajoara</name>
    <dbReference type="NCBI Taxonomy" id="58244"/>
    <lineage>
        <taxon>Eukaryota</taxon>
        <taxon>Metazoa</taxon>
        <taxon>Ecdysozoa</taxon>
        <taxon>Arthropoda</taxon>
        <taxon>Hexapoda</taxon>
        <taxon>Insecta</taxon>
        <taxon>Pterygota</taxon>
        <taxon>Neoptera</taxon>
        <taxon>Endopterygota</taxon>
        <taxon>Diptera</taxon>
        <taxon>Nematocera</taxon>
        <taxon>Culicoidea</taxon>
        <taxon>Culicidae</taxon>
        <taxon>Anophelinae</taxon>
        <taxon>Anopheles</taxon>
    </lineage>
</organism>
<protein>
    <submittedName>
        <fullName evidence="2">Putative secreted protein</fullName>
    </submittedName>
</protein>
<keyword evidence="1" id="KW-0732">Signal</keyword>
<dbReference type="AlphaFoldDB" id="A0A2M4CCT4"/>
<dbReference type="EMBL" id="GGFJ01013617">
    <property type="protein sequence ID" value="MBW62758.1"/>
    <property type="molecule type" value="Transcribed_RNA"/>
</dbReference>
<feature type="signal peptide" evidence="1">
    <location>
        <begin position="1"/>
        <end position="19"/>
    </location>
</feature>
<proteinExistence type="predicted"/>
<evidence type="ECO:0000256" key="1">
    <source>
        <dbReference type="SAM" id="SignalP"/>
    </source>
</evidence>